<dbReference type="EMBL" id="JAAZQQ010000001">
    <property type="protein sequence ID" value="NKX43183.1"/>
    <property type="molecule type" value="Genomic_DNA"/>
</dbReference>
<keyword evidence="2" id="KW-1185">Reference proteome</keyword>
<dbReference type="Proteomes" id="UP000526408">
    <property type="component" value="Unassembled WGS sequence"/>
</dbReference>
<protein>
    <submittedName>
        <fullName evidence="1">DUF2783 domain-containing protein</fullName>
    </submittedName>
</protein>
<reference evidence="1 2" key="1">
    <citation type="submission" date="2020-04" db="EMBL/GenBank/DDBJ databases">
        <authorList>
            <person name="Yoon J."/>
        </authorList>
    </citation>
    <scope>NUCLEOTIDE SEQUENCE [LARGE SCALE GENOMIC DNA]</scope>
    <source>
        <strain evidence="1 2">KMU-115</strain>
    </source>
</reference>
<dbReference type="AlphaFoldDB" id="A0A7X6JXW0"/>
<organism evidence="1 2">
    <name type="scientific">Roseicyclus persicicus</name>
    <dbReference type="NCBI Taxonomy" id="2650661"/>
    <lineage>
        <taxon>Bacteria</taxon>
        <taxon>Pseudomonadati</taxon>
        <taxon>Pseudomonadota</taxon>
        <taxon>Alphaproteobacteria</taxon>
        <taxon>Rhodobacterales</taxon>
        <taxon>Roseobacteraceae</taxon>
        <taxon>Roseicyclus</taxon>
    </lineage>
</organism>
<accession>A0A7X6JXW0</accession>
<evidence type="ECO:0000313" key="1">
    <source>
        <dbReference type="EMBL" id="NKX43183.1"/>
    </source>
</evidence>
<comment type="caution">
    <text evidence="1">The sequence shown here is derived from an EMBL/GenBank/DDBJ whole genome shotgun (WGS) entry which is preliminary data.</text>
</comment>
<dbReference type="InterPro" id="IPR021233">
    <property type="entry name" value="DUF2783"/>
</dbReference>
<dbReference type="Pfam" id="PF10932">
    <property type="entry name" value="DUF2783"/>
    <property type="match status" value="1"/>
</dbReference>
<evidence type="ECO:0000313" key="2">
    <source>
        <dbReference type="Proteomes" id="UP000526408"/>
    </source>
</evidence>
<sequence length="63" mass="6867">MMGKLTLDPNLAAPDDAYAALIEAHEGLTREESEALNARLILILMNQVGDLHVIREALAAARR</sequence>
<proteinExistence type="predicted"/>
<name>A0A7X6JXW0_9RHOB</name>
<gene>
    <name evidence="1" type="ORF">HCU73_01150</name>
</gene>